<feature type="signal peptide" evidence="1">
    <location>
        <begin position="1"/>
        <end position="18"/>
    </location>
</feature>
<dbReference type="KEGG" id="mbah:HYN46_10955"/>
<gene>
    <name evidence="2" type="ORF">HYN46_10955</name>
</gene>
<evidence type="ECO:0000313" key="2">
    <source>
        <dbReference type="EMBL" id="AXI03313.1"/>
    </source>
</evidence>
<evidence type="ECO:0000313" key="3">
    <source>
        <dbReference type="Proteomes" id="UP000253940"/>
    </source>
</evidence>
<organism evidence="2 3">
    <name type="scientific">Aquirhabdus parva</name>
    <dbReference type="NCBI Taxonomy" id="2283318"/>
    <lineage>
        <taxon>Bacteria</taxon>
        <taxon>Pseudomonadati</taxon>
        <taxon>Pseudomonadota</taxon>
        <taxon>Gammaproteobacteria</taxon>
        <taxon>Moraxellales</taxon>
        <taxon>Moraxellaceae</taxon>
        <taxon>Aquirhabdus</taxon>
    </lineage>
</organism>
<dbReference type="EMBL" id="CP031222">
    <property type="protein sequence ID" value="AXI03313.1"/>
    <property type="molecule type" value="Genomic_DNA"/>
</dbReference>
<proteinExistence type="predicted"/>
<dbReference type="RefSeq" id="WP_114899422.1">
    <property type="nucleotide sequence ID" value="NZ_CP031222.1"/>
</dbReference>
<protein>
    <submittedName>
        <fullName evidence="2">Uncharacterized protein</fullName>
    </submittedName>
</protein>
<accession>A0A345P7Q4</accession>
<keyword evidence="1" id="KW-0732">Signal</keyword>
<feature type="chain" id="PRO_5016558026" evidence="1">
    <location>
        <begin position="19"/>
        <end position="127"/>
    </location>
</feature>
<sequence>MKKLLIVVLLSLTSLAQAEKITAAPTSIPAAPSQTASKAVYLMSVANYFKALTKQRKCGILNFAQYNATNKRLENVRVRLVAQYGEELFPANAQVTTPIRGDECDQGTLNSYTTHVEDVEKLLNSAS</sequence>
<keyword evidence="3" id="KW-1185">Reference proteome</keyword>
<dbReference type="AlphaFoldDB" id="A0A345P7Q4"/>
<name>A0A345P7Q4_9GAMM</name>
<evidence type="ECO:0000256" key="1">
    <source>
        <dbReference type="SAM" id="SignalP"/>
    </source>
</evidence>
<reference evidence="2 3" key="1">
    <citation type="submission" date="2018-07" db="EMBL/GenBank/DDBJ databases">
        <title>Genome sequencing of Moraxellaceae gen. HYN0046.</title>
        <authorList>
            <person name="Kim M."/>
            <person name="Yi H."/>
        </authorList>
    </citation>
    <scope>NUCLEOTIDE SEQUENCE [LARGE SCALE GENOMIC DNA]</scope>
    <source>
        <strain evidence="2 3">HYN0046</strain>
    </source>
</reference>
<dbReference type="Proteomes" id="UP000253940">
    <property type="component" value="Chromosome"/>
</dbReference>